<evidence type="ECO:0000313" key="1">
    <source>
        <dbReference type="EMBL" id="UVW35092.1"/>
    </source>
</evidence>
<organism evidence="1 2">
    <name type="scientific">SAR92 clade bacterium H455</name>
    <dbReference type="NCBI Taxonomy" id="2974818"/>
    <lineage>
        <taxon>Bacteria</taxon>
        <taxon>Pseudomonadati</taxon>
        <taxon>Pseudomonadota</taxon>
        <taxon>Gammaproteobacteria</taxon>
        <taxon>Cellvibrionales</taxon>
        <taxon>Porticoccaceae</taxon>
        <taxon>SAR92 clade</taxon>
    </lineage>
</organism>
<sequence>MKIFIIKSHDGSILGKDLEWTDGTNANLIFTAQHRDIALNQLIELNAKNIHLRAEIVACDADKKGRPTLVLDDTARLSEAPANTDQVSAA</sequence>
<evidence type="ECO:0000313" key="2">
    <source>
        <dbReference type="Proteomes" id="UP001059934"/>
    </source>
</evidence>
<keyword evidence="2" id="KW-1185">Reference proteome</keyword>
<dbReference type="EMBL" id="CP103416">
    <property type="protein sequence ID" value="UVW35092.1"/>
    <property type="molecule type" value="Genomic_DNA"/>
</dbReference>
<accession>A0ABY5TMK9</accession>
<proteinExistence type="predicted"/>
<gene>
    <name evidence="1" type="ORF">NYF23_00455</name>
</gene>
<reference evidence="1" key="1">
    <citation type="submission" date="2022-08" db="EMBL/GenBank/DDBJ databases">
        <title>Catabolic pathway analysis in culturable SAR92 clade bacteria reveals their overlooked roles in DMSP degradation in coastal seas.</title>
        <authorList>
            <person name="He X."/>
            <person name="Zhang X."/>
            <person name="Zhang Y."/>
        </authorList>
    </citation>
    <scope>NUCLEOTIDE SEQUENCE</scope>
    <source>
        <strain evidence="1">H455</strain>
    </source>
</reference>
<protein>
    <submittedName>
        <fullName evidence="1">Uncharacterized protein</fullName>
    </submittedName>
</protein>
<name>A0ABY5TMK9_9GAMM</name>
<dbReference type="Proteomes" id="UP001059934">
    <property type="component" value="Chromosome"/>
</dbReference>